<evidence type="ECO:0000256" key="1">
    <source>
        <dbReference type="SAM" id="MobiDB-lite"/>
    </source>
</evidence>
<accession>A0A0B2WZY8</accession>
<name>A0A0B2WZY8_METAS</name>
<keyword evidence="3" id="KW-1185">Reference proteome</keyword>
<dbReference type="Proteomes" id="UP000030816">
    <property type="component" value="Unassembled WGS sequence"/>
</dbReference>
<proteinExistence type="predicted"/>
<comment type="caution">
    <text evidence="2">The sequence shown here is derived from an EMBL/GenBank/DDBJ whole genome shotgun (WGS) entry which is preliminary data.</text>
</comment>
<evidence type="ECO:0000313" key="2">
    <source>
        <dbReference type="EMBL" id="KHO01827.1"/>
    </source>
</evidence>
<gene>
    <name evidence="2" type="ORF">MAM_00828</name>
</gene>
<protein>
    <submittedName>
        <fullName evidence="2">Uncharacterized protein</fullName>
    </submittedName>
</protein>
<feature type="compositionally biased region" description="Polar residues" evidence="1">
    <location>
        <begin position="52"/>
        <end position="62"/>
    </location>
</feature>
<organism evidence="2 3">
    <name type="scientific">Metarhizium album (strain ARSEF 1941)</name>
    <dbReference type="NCBI Taxonomy" id="1081103"/>
    <lineage>
        <taxon>Eukaryota</taxon>
        <taxon>Fungi</taxon>
        <taxon>Dikarya</taxon>
        <taxon>Ascomycota</taxon>
        <taxon>Pezizomycotina</taxon>
        <taxon>Sordariomycetes</taxon>
        <taxon>Hypocreomycetidae</taxon>
        <taxon>Hypocreales</taxon>
        <taxon>Clavicipitaceae</taxon>
        <taxon>Metarhizium</taxon>
    </lineage>
</organism>
<feature type="region of interest" description="Disordered" evidence="1">
    <location>
        <begin position="14"/>
        <end position="141"/>
    </location>
</feature>
<sequence length="183" mass="19522">MDPVEDVVAAAMGFSSFGAQDHPQKKRRCNLAVDTVTPAAQPFPGPRATPAESDSTPSGTHDSTSKGDSEAQANADEINLDDEEEDHHETIPPKPSAETLSQAHTSRHGLPARPAPGAGSVGPSRRFPTGRHGVSQAGDSRAWYEGYYDSASNENPWDRLETSMGLESTGAWIPRQVHPEPSV</sequence>
<evidence type="ECO:0000313" key="3">
    <source>
        <dbReference type="Proteomes" id="UP000030816"/>
    </source>
</evidence>
<dbReference type="AlphaFoldDB" id="A0A0B2WZY8"/>
<dbReference type="GeneID" id="63735283"/>
<dbReference type="OrthoDB" id="5419162at2759"/>
<dbReference type="RefSeq" id="XP_040682892.1">
    <property type="nucleotide sequence ID" value="XM_040819627.1"/>
</dbReference>
<dbReference type="HOGENOM" id="CLU_087072_0_0_1"/>
<dbReference type="EMBL" id="AZHE01000001">
    <property type="protein sequence ID" value="KHO01827.1"/>
    <property type="molecule type" value="Genomic_DNA"/>
</dbReference>
<dbReference type="STRING" id="1081103.A0A0B2WZY8"/>
<reference evidence="2 3" key="1">
    <citation type="journal article" date="2014" name="Proc. Natl. Acad. Sci. U.S.A.">
        <title>Trajectory and genomic determinants of fungal-pathogen speciation and host adaptation.</title>
        <authorList>
            <person name="Hu X."/>
            <person name="Xiao G."/>
            <person name="Zheng P."/>
            <person name="Shang Y."/>
            <person name="Su Y."/>
            <person name="Zhang X."/>
            <person name="Liu X."/>
            <person name="Zhan S."/>
            <person name="St Leger R.J."/>
            <person name="Wang C."/>
        </authorList>
    </citation>
    <scope>NUCLEOTIDE SEQUENCE [LARGE SCALE GENOMIC DNA]</scope>
    <source>
        <strain evidence="2 3">ARSEF 1941</strain>
    </source>
</reference>